<dbReference type="EMBL" id="CM056779">
    <property type="protein sequence ID" value="KAJ8719868.1"/>
    <property type="molecule type" value="Genomic_DNA"/>
</dbReference>
<evidence type="ECO:0000313" key="1">
    <source>
        <dbReference type="EMBL" id="KAJ8719868.1"/>
    </source>
</evidence>
<sequence>MDNTLVQPSTPSPSSSSPRRAHRRRGDPAAPPARRIIVTGYPNYTQPQDLLDVFTKFGNVRIDKCNSWMATLSFVREEEAAAAAAATKRLHIYGHYLAVSLYSAKLAQELSQPTTPKREFPMSKQKGVIVEPKKINLLGDFHSQLDNILSAVRLTQEDVKHLGQLYTDLEVALQAQWPGCKAVPFGSITTGLGIKTSDADCFINIPGQFRQPNGNYVNKAKRVLMQYGSTFAEILAIPRANTPIVKFFHIPTDTNCDVTFKTPLGAQNSRLIAFLLHSDPRLLPMSVVIKYWAKVHDLSGTGKLTNYALTLMIIFYLQQPPHSILPPVSWLQSDVKYAYIVDHWNTGFMNVPSLLPAHSNTSSISELLGGFFEYYSLFNFEEMVICTYLGVPVKKELFKDTANMPDEFDRYKKNVLNNYVMPIRYQTAFVVQDPFEQCHNVASTVTSKLALDIKTYFKFCANAYEKEKLNSCQDFLKIILLQRPKLIRGKTHPEFRVNLFPRIINPIISYDWKSVVRDMVKEIFENMLKIQLGKVEEKVNPDTRKEKEKYSGTLTKPIWKRKAFTKLYSVMNLSFEEKQARITQEIMNAEKQEINIQFQLTLTYCHDPKSAVISVRLGSGDLEAFREFGKFFISVTQNWLTELLKPFSMPNCKDTATKIAETMEDNNENEMDSDDDDDSEIVVVPKSDTSAAAAPNNNLHTSGSTQLTLSNNTDTAVSSLGQTLESTSIDPLSNSEGSVHKSTGILTNHTDEILVNNPEIVTNSTDLNVIRKTGNLTNNSEETSSKNAKTMTKNVENFFKNAESLRTGDVPSASADVTQPARAADVTVPARTRDVTQASHTGDVTQPARAADVTSQPK</sequence>
<keyword evidence="2" id="KW-1185">Reference proteome</keyword>
<dbReference type="Proteomes" id="UP001231649">
    <property type="component" value="Chromosome 3"/>
</dbReference>
<name>A0ACC2QL39_9NEOP</name>
<proteinExistence type="predicted"/>
<comment type="caution">
    <text evidence="1">The sequence shown here is derived from an EMBL/GenBank/DDBJ whole genome shotgun (WGS) entry which is preliminary data.</text>
</comment>
<accession>A0ACC2QL39</accession>
<evidence type="ECO:0000313" key="2">
    <source>
        <dbReference type="Proteomes" id="UP001231649"/>
    </source>
</evidence>
<gene>
    <name evidence="1" type="ORF">PYW08_012043</name>
</gene>
<organism evidence="1 2">
    <name type="scientific">Mythimna loreyi</name>
    <dbReference type="NCBI Taxonomy" id="667449"/>
    <lineage>
        <taxon>Eukaryota</taxon>
        <taxon>Metazoa</taxon>
        <taxon>Ecdysozoa</taxon>
        <taxon>Arthropoda</taxon>
        <taxon>Hexapoda</taxon>
        <taxon>Insecta</taxon>
        <taxon>Pterygota</taxon>
        <taxon>Neoptera</taxon>
        <taxon>Endopterygota</taxon>
        <taxon>Lepidoptera</taxon>
        <taxon>Glossata</taxon>
        <taxon>Ditrysia</taxon>
        <taxon>Noctuoidea</taxon>
        <taxon>Noctuidae</taxon>
        <taxon>Noctuinae</taxon>
        <taxon>Hadenini</taxon>
        <taxon>Mythimna</taxon>
    </lineage>
</organism>
<reference evidence="1" key="1">
    <citation type="submission" date="2023-03" db="EMBL/GenBank/DDBJ databases">
        <title>Chromosome-level genomes of two armyworms, Mythimna separata and Mythimna loreyi, provide insights into the biosynthesis and reception of sex pheromones.</title>
        <authorList>
            <person name="Zhao H."/>
        </authorList>
    </citation>
    <scope>NUCLEOTIDE SEQUENCE</scope>
    <source>
        <strain evidence="1">BeijingLab</strain>
    </source>
</reference>
<protein>
    <submittedName>
        <fullName evidence="1">Uncharacterized protein</fullName>
    </submittedName>
</protein>